<proteinExistence type="predicted"/>
<protein>
    <submittedName>
        <fullName evidence="1">Uncharacterized protein</fullName>
    </submittedName>
</protein>
<name>A0AAU7QAB8_9GAMM</name>
<reference evidence="1" key="1">
    <citation type="submission" date="2024-06" db="EMBL/GenBank/DDBJ databases">
        <authorList>
            <person name="Coelho C."/>
            <person name="Bento M."/>
            <person name="Garcia E."/>
            <person name="Camelo A."/>
            <person name="Brandao I."/>
            <person name="Espirito Santo C."/>
            <person name="Trovao J."/>
            <person name="Verissimo A."/>
            <person name="Costa J."/>
            <person name="Tiago I."/>
        </authorList>
    </citation>
    <scope>NUCLEOTIDE SEQUENCE</scope>
    <source>
        <strain evidence="1">KWT182</strain>
    </source>
</reference>
<dbReference type="AlphaFoldDB" id="A0AAU7QAB8"/>
<evidence type="ECO:0000313" key="1">
    <source>
        <dbReference type="EMBL" id="XBS70089.1"/>
    </source>
</evidence>
<sequence length="41" mass="4760">MDKVNDPYVGMSLLLQKTFELAGLSNMHGLRHHYAQTHIRH</sequence>
<accession>A0AAU7QAB8</accession>
<gene>
    <name evidence="1" type="ORF">ABK905_01955</name>
</gene>
<organism evidence="1">
    <name type="scientific">Acerihabitans sp. KWT182</name>
    <dbReference type="NCBI Taxonomy" id="3157919"/>
    <lineage>
        <taxon>Bacteria</taxon>
        <taxon>Pseudomonadati</taxon>
        <taxon>Pseudomonadota</taxon>
        <taxon>Gammaproteobacteria</taxon>
        <taxon>Enterobacterales</taxon>
        <taxon>Pectobacteriaceae</taxon>
        <taxon>Acerihabitans</taxon>
    </lineage>
</organism>
<dbReference type="EMBL" id="CP157947">
    <property type="protein sequence ID" value="XBS70089.1"/>
    <property type="molecule type" value="Genomic_DNA"/>
</dbReference>